<evidence type="ECO:0000313" key="2">
    <source>
        <dbReference type="Proteomes" id="UP000035996"/>
    </source>
</evidence>
<dbReference type="RefSeq" id="WP_048309330.1">
    <property type="nucleotide sequence ID" value="NZ_CP119526.1"/>
</dbReference>
<dbReference type="OrthoDB" id="2856216at2"/>
<reference evidence="1" key="1">
    <citation type="submission" date="2015-06" db="EMBL/GenBank/DDBJ databases">
        <authorList>
            <person name="Liu B."/>
            <person name="Wang J."/>
            <person name="Zhu Y."/>
            <person name="Liu G."/>
            <person name="Chen Q."/>
            <person name="Zheng C."/>
            <person name="Che J."/>
            <person name="Ge C."/>
            <person name="Shi H."/>
            <person name="Pan Z."/>
            <person name="Liu X."/>
        </authorList>
    </citation>
    <scope>NUCLEOTIDE SEQUENCE [LARGE SCALE GENOMIC DNA]</scope>
    <source>
        <strain evidence="1">DSM 16346</strain>
    </source>
</reference>
<dbReference type="AlphaFoldDB" id="A0A0J6FV64"/>
<accession>A0A0J6FV64</accession>
<name>A0A0J6FV64_9BACL</name>
<organism evidence="1 2">
    <name type="scientific">Guptibacillus hwajinpoensis</name>
    <dbReference type="NCBI Taxonomy" id="208199"/>
    <lineage>
        <taxon>Bacteria</taxon>
        <taxon>Bacillati</taxon>
        <taxon>Bacillota</taxon>
        <taxon>Bacilli</taxon>
        <taxon>Bacillales</taxon>
        <taxon>Guptibacillaceae</taxon>
        <taxon>Guptibacillus</taxon>
    </lineage>
</organism>
<evidence type="ECO:0000313" key="1">
    <source>
        <dbReference type="EMBL" id="KMM38242.1"/>
    </source>
</evidence>
<protein>
    <submittedName>
        <fullName evidence="1">Uncharacterized protein</fullName>
    </submittedName>
</protein>
<dbReference type="EMBL" id="LELK01000001">
    <property type="protein sequence ID" value="KMM38242.1"/>
    <property type="molecule type" value="Genomic_DNA"/>
</dbReference>
<keyword evidence="2" id="KW-1185">Reference proteome</keyword>
<dbReference type="Proteomes" id="UP000035996">
    <property type="component" value="Unassembled WGS sequence"/>
</dbReference>
<sequence length="148" mass="17434">MNQNLYYLTQEYEKFTDECEGENVPEFVENFIYGSMEYNDVNLPKLTEEMSKQAQNKEPEEFKRAFDEMLLYLRDRFVSLDPDKKYWPLHYREGVSAFVAMIDGLVVQYFSGLYSVDDLKERTPLFAAIILNGFIGINEHEYSTLSTD</sequence>
<dbReference type="GeneID" id="301327000"/>
<proteinExistence type="predicted"/>
<comment type="caution">
    <text evidence="1">The sequence shown here is derived from an EMBL/GenBank/DDBJ whole genome shotgun (WGS) entry which is preliminary data.</text>
</comment>
<gene>
    <name evidence="1" type="ORF">AB986_02700</name>
</gene>